<dbReference type="SUPFAM" id="SSF50677">
    <property type="entry name" value="ValRS/IleRS/LeuRS editing domain"/>
    <property type="match status" value="1"/>
</dbReference>
<dbReference type="CDD" id="cd00812">
    <property type="entry name" value="LeuRS_core"/>
    <property type="match status" value="1"/>
</dbReference>
<dbReference type="GO" id="GO:0004823">
    <property type="term" value="F:leucine-tRNA ligase activity"/>
    <property type="evidence" value="ECO:0007669"/>
    <property type="project" value="UniProtKB-UniRule"/>
</dbReference>
<feature type="short sequence motif" description="'HIGH' region" evidence="9">
    <location>
        <begin position="42"/>
        <end position="52"/>
    </location>
</feature>
<dbReference type="Gene3D" id="2.20.28.290">
    <property type="match status" value="1"/>
</dbReference>
<accession>A0A085K596</accession>
<evidence type="ECO:0000256" key="1">
    <source>
        <dbReference type="ARBA" id="ARBA00005594"/>
    </source>
</evidence>
<name>A0A085K596_SPHYA</name>
<dbReference type="AlphaFoldDB" id="A0A085K596"/>
<evidence type="ECO:0000256" key="10">
    <source>
        <dbReference type="RuleBase" id="RU363035"/>
    </source>
</evidence>
<dbReference type="InterPro" id="IPR001412">
    <property type="entry name" value="aa-tRNA-synth_I_CS"/>
</dbReference>
<keyword evidence="3 9" id="KW-0436">Ligase</keyword>
<keyword evidence="5 9" id="KW-0067">ATP-binding</keyword>
<dbReference type="CDD" id="cd07958">
    <property type="entry name" value="Anticodon_Ia_Leu_BEm"/>
    <property type="match status" value="1"/>
</dbReference>
<comment type="subcellular location">
    <subcellularLocation>
        <location evidence="9">Cytoplasm</location>
    </subcellularLocation>
</comment>
<keyword evidence="7 9" id="KW-0030">Aminoacyl-tRNA synthetase</keyword>
<dbReference type="PANTHER" id="PTHR43740">
    <property type="entry name" value="LEUCYL-TRNA SYNTHETASE"/>
    <property type="match status" value="1"/>
</dbReference>
<dbReference type="HAMAP" id="MF_00049_B">
    <property type="entry name" value="Leu_tRNA_synth_B"/>
    <property type="match status" value="1"/>
</dbReference>
<dbReference type="InterPro" id="IPR009008">
    <property type="entry name" value="Val/Leu/Ile-tRNA-synth_edit"/>
</dbReference>
<feature type="short sequence motif" description="'KMSKS' region" evidence="9">
    <location>
        <begin position="613"/>
        <end position="617"/>
    </location>
</feature>
<proteinExistence type="inferred from homology"/>
<evidence type="ECO:0000256" key="5">
    <source>
        <dbReference type="ARBA" id="ARBA00022840"/>
    </source>
</evidence>
<evidence type="ECO:0000256" key="7">
    <source>
        <dbReference type="ARBA" id="ARBA00023146"/>
    </source>
</evidence>
<dbReference type="GO" id="GO:0006429">
    <property type="term" value="P:leucyl-tRNA aminoacylation"/>
    <property type="evidence" value="ECO:0007669"/>
    <property type="project" value="UniProtKB-UniRule"/>
</dbReference>
<gene>
    <name evidence="9" type="primary">leuS</name>
    <name evidence="11" type="ORF">EBF16_22115</name>
</gene>
<comment type="catalytic activity">
    <reaction evidence="8 9">
        <text>tRNA(Leu) + L-leucine + ATP = L-leucyl-tRNA(Leu) + AMP + diphosphate</text>
        <dbReference type="Rhea" id="RHEA:11688"/>
        <dbReference type="Rhea" id="RHEA-COMP:9613"/>
        <dbReference type="Rhea" id="RHEA-COMP:9622"/>
        <dbReference type="ChEBI" id="CHEBI:30616"/>
        <dbReference type="ChEBI" id="CHEBI:33019"/>
        <dbReference type="ChEBI" id="CHEBI:57427"/>
        <dbReference type="ChEBI" id="CHEBI:78442"/>
        <dbReference type="ChEBI" id="CHEBI:78494"/>
        <dbReference type="ChEBI" id="CHEBI:456215"/>
        <dbReference type="EC" id="6.1.1.4"/>
    </reaction>
</comment>
<dbReference type="PROSITE" id="PS00178">
    <property type="entry name" value="AA_TRNA_LIGASE_I"/>
    <property type="match status" value="1"/>
</dbReference>
<dbReference type="PANTHER" id="PTHR43740:SF2">
    <property type="entry name" value="LEUCINE--TRNA LIGASE, MITOCHONDRIAL"/>
    <property type="match status" value="1"/>
</dbReference>
<keyword evidence="6 9" id="KW-0648">Protein biosynthesis</keyword>
<dbReference type="Pfam" id="PF13603">
    <property type="entry name" value="tRNA-synt_1_2"/>
    <property type="match status" value="1"/>
</dbReference>
<feature type="binding site" evidence="9">
    <location>
        <position position="616"/>
    </location>
    <ligand>
        <name>ATP</name>
        <dbReference type="ChEBI" id="CHEBI:30616"/>
    </ligand>
</feature>
<evidence type="ECO:0000313" key="12">
    <source>
        <dbReference type="Proteomes" id="UP000280708"/>
    </source>
</evidence>
<evidence type="ECO:0000256" key="8">
    <source>
        <dbReference type="ARBA" id="ARBA00047469"/>
    </source>
</evidence>
<dbReference type="InterPro" id="IPR015413">
    <property type="entry name" value="Methionyl/Leucyl_tRNA_Synth"/>
</dbReference>
<dbReference type="InterPro" id="IPR013155">
    <property type="entry name" value="M/V/L/I-tRNA-synth_anticd-bd"/>
</dbReference>
<dbReference type="EMBL" id="CP033230">
    <property type="protein sequence ID" value="AYO79327.1"/>
    <property type="molecule type" value="Genomic_DNA"/>
</dbReference>
<dbReference type="Pfam" id="PF00133">
    <property type="entry name" value="tRNA-synt_1"/>
    <property type="match status" value="2"/>
</dbReference>
<organism evidence="11 12">
    <name type="scientific">Sphingobium yanoikuyae</name>
    <name type="common">Sphingomonas yanoikuyae</name>
    <dbReference type="NCBI Taxonomy" id="13690"/>
    <lineage>
        <taxon>Bacteria</taxon>
        <taxon>Pseudomonadati</taxon>
        <taxon>Pseudomonadota</taxon>
        <taxon>Alphaproteobacteria</taxon>
        <taxon>Sphingomonadales</taxon>
        <taxon>Sphingomonadaceae</taxon>
        <taxon>Sphingobium</taxon>
    </lineage>
</organism>
<dbReference type="Gene3D" id="3.90.740.10">
    <property type="entry name" value="Valyl/Leucyl/Isoleucyl-tRNA synthetase, editing domain"/>
    <property type="match status" value="1"/>
</dbReference>
<dbReference type="Proteomes" id="UP000280708">
    <property type="component" value="Chromosome"/>
</dbReference>
<comment type="similarity">
    <text evidence="1 9 10">Belongs to the class-I aminoacyl-tRNA synthetase family.</text>
</comment>
<dbReference type="InterPro" id="IPR002302">
    <property type="entry name" value="Leu-tRNA-ligase"/>
</dbReference>
<dbReference type="InterPro" id="IPR009080">
    <property type="entry name" value="tRNAsynth_Ia_anticodon-bd"/>
</dbReference>
<dbReference type="GO" id="GO:0005829">
    <property type="term" value="C:cytosol"/>
    <property type="evidence" value="ECO:0007669"/>
    <property type="project" value="TreeGrafter"/>
</dbReference>
<dbReference type="InterPro" id="IPR025709">
    <property type="entry name" value="Leu_tRNA-synth_edit"/>
</dbReference>
<dbReference type="Gene3D" id="1.10.730.10">
    <property type="entry name" value="Isoleucyl-tRNA Synthetase, Domain 1"/>
    <property type="match status" value="2"/>
</dbReference>
<keyword evidence="2 9" id="KW-0963">Cytoplasm</keyword>
<dbReference type="FunFam" id="1.10.730.10:FF:000002">
    <property type="entry name" value="Leucine--tRNA ligase"/>
    <property type="match status" value="1"/>
</dbReference>
<dbReference type="Pfam" id="PF08264">
    <property type="entry name" value="Anticodon_1"/>
    <property type="match status" value="1"/>
</dbReference>
<evidence type="ECO:0000313" key="11">
    <source>
        <dbReference type="EMBL" id="AYO79327.1"/>
    </source>
</evidence>
<evidence type="ECO:0000256" key="9">
    <source>
        <dbReference type="HAMAP-Rule" id="MF_00049"/>
    </source>
</evidence>
<dbReference type="GO" id="GO:0005524">
    <property type="term" value="F:ATP binding"/>
    <property type="evidence" value="ECO:0007669"/>
    <property type="project" value="UniProtKB-UniRule"/>
</dbReference>
<dbReference type="Gene3D" id="3.10.20.590">
    <property type="match status" value="1"/>
</dbReference>
<dbReference type="SUPFAM" id="SSF47323">
    <property type="entry name" value="Anticodon-binding domain of a subclass of class I aminoacyl-tRNA synthetases"/>
    <property type="match status" value="1"/>
</dbReference>
<evidence type="ECO:0000256" key="6">
    <source>
        <dbReference type="ARBA" id="ARBA00022917"/>
    </source>
</evidence>
<dbReference type="Gene3D" id="3.40.50.620">
    <property type="entry name" value="HUPs"/>
    <property type="match status" value="2"/>
</dbReference>
<dbReference type="SUPFAM" id="SSF52374">
    <property type="entry name" value="Nucleotidylyl transferase"/>
    <property type="match status" value="1"/>
</dbReference>
<dbReference type="Pfam" id="PF09334">
    <property type="entry name" value="tRNA-synt_1g"/>
    <property type="match status" value="1"/>
</dbReference>
<protein>
    <recommendedName>
        <fullName evidence="9">Leucine--tRNA ligase</fullName>
        <ecNumber evidence="9">6.1.1.4</ecNumber>
    </recommendedName>
    <alternativeName>
        <fullName evidence="9">Leucyl-tRNA synthetase</fullName>
        <shortName evidence="9">LeuRS</shortName>
    </alternativeName>
</protein>
<dbReference type="FunFam" id="3.10.20.590:FF:000001">
    <property type="entry name" value="Leucine--tRNA ligase"/>
    <property type="match status" value="1"/>
</dbReference>
<sequence>MQRRFNPLEADARWQAVWDEKQSFKADDASTKPRSYVLEMFPYPSGRIHIGHVRNYSMGDVLARFRRMTGHEVLHPMGWDAFGMPAENAAMEKKVHPGEWTRSNIANMRAQLKKLGFAIDWSRELATCEPDYYGHEQALFLDMLESDLVYRKESQVNWDPVDMTVLANEQVIDGRGWRSGALVEKRKLNQWFLKITQFADDLLGGLQTLDQWPDKVRLMQENWIGKSVGLQFSFKPVAPFDSEIEVYSTRPDTIFGASFVAIAADHPVAQAVAANNPDAVAFIEKCKEGGTTAAELETAEKLGFDTGLTVAHPFDPDWHLPVFIANFVLMDYGTGAVMGVPAHDQRDLDFARKYMLPVERVVALDGEADKPIHDEAYTGPGHLVNSRFLDGMAVEAAKAAVIARAEGEGWGAGKTVFRLRDWGVSRQRYWGTPIPVIHCDDCGVVGVPKDQLPVKLPEDVTFDIPGNPLDRHPTWKHVDCPSCGKAARRETDTLDTFADSSWYFIRFASQPDDKPFDRATVEQWLPVGQYIGGVEHAILHLLYARFWTRALQHMGQLGFAEPFTGLFTQGMVTHETYKAGDGSWLSPQEIKKSGDDYIHIESGAPVTVGRVEKMSKSKKNVVDPDDIIEQYGADAVRWFMLSDSPPERDLPWTEAGIEGSWRFVNRVWRLFGEADAAAEGQDKALDRKLHQTIDGVAKDIEALGFNKAVAKIYELVNAIEKAKPSASRTAAIRALALLVAPMTPHLAEEGWAEMAQPGLIAEAAWPAVDPALLVEDEVTIACQVMGKLRDTITVPKGTPKDELEKLALAAPNVVRTLDGATPKKVIVVPDRLVNLVI</sequence>
<dbReference type="NCBIfam" id="TIGR00396">
    <property type="entry name" value="leuS_bact"/>
    <property type="match status" value="1"/>
</dbReference>
<dbReference type="RefSeq" id="WP_037508877.1">
    <property type="nucleotide sequence ID" value="NZ_CAIGKD010000012.1"/>
</dbReference>
<dbReference type="EC" id="6.1.1.4" evidence="9"/>
<dbReference type="PRINTS" id="PR00985">
    <property type="entry name" value="TRNASYNTHLEU"/>
</dbReference>
<reference evidence="11 12" key="1">
    <citation type="submission" date="2018-10" db="EMBL/GenBank/DDBJ databases">
        <title>Characterization and genome analysis of a novel bacterium Sphingobium yanoikuyae SJTF8 capable of degrading PAHs.</title>
        <authorList>
            <person name="Yin C."/>
            <person name="Xiong W."/>
            <person name="Liang R."/>
        </authorList>
    </citation>
    <scope>NUCLEOTIDE SEQUENCE [LARGE SCALE GENOMIC DNA]</scope>
    <source>
        <strain evidence="11 12">SJTF8</strain>
    </source>
</reference>
<dbReference type="InterPro" id="IPR002300">
    <property type="entry name" value="aa-tRNA-synth_Ia"/>
</dbReference>
<dbReference type="InterPro" id="IPR014729">
    <property type="entry name" value="Rossmann-like_a/b/a_fold"/>
</dbReference>
<keyword evidence="4 9" id="KW-0547">Nucleotide-binding</keyword>
<evidence type="ECO:0000256" key="4">
    <source>
        <dbReference type="ARBA" id="ARBA00022741"/>
    </source>
</evidence>
<evidence type="ECO:0000256" key="3">
    <source>
        <dbReference type="ARBA" id="ARBA00022598"/>
    </source>
</evidence>
<dbReference type="GO" id="GO:0002161">
    <property type="term" value="F:aminoacyl-tRNA deacylase activity"/>
    <property type="evidence" value="ECO:0007669"/>
    <property type="project" value="InterPro"/>
</dbReference>
<evidence type="ECO:0000256" key="2">
    <source>
        <dbReference type="ARBA" id="ARBA00022490"/>
    </source>
</evidence>